<proteinExistence type="predicted"/>
<keyword evidence="1" id="KW-0472">Membrane</keyword>
<comment type="caution">
    <text evidence="2">The sequence shown here is derived from an EMBL/GenBank/DDBJ whole genome shotgun (WGS) entry which is preliminary data.</text>
</comment>
<gene>
    <name evidence="2" type="ORF">ACFOEN_13055</name>
</gene>
<evidence type="ECO:0000313" key="3">
    <source>
        <dbReference type="Proteomes" id="UP001595556"/>
    </source>
</evidence>
<dbReference type="EMBL" id="JBHRTI010000007">
    <property type="protein sequence ID" value="MFC3148553.1"/>
    <property type="molecule type" value="Genomic_DNA"/>
</dbReference>
<feature type="transmembrane region" description="Helical" evidence="1">
    <location>
        <begin position="115"/>
        <end position="136"/>
    </location>
</feature>
<protein>
    <recommendedName>
        <fullName evidence="4">DUF1707 domain-containing protein</fullName>
    </recommendedName>
</protein>
<dbReference type="Proteomes" id="UP001595556">
    <property type="component" value="Unassembled WGS sequence"/>
</dbReference>
<keyword evidence="1" id="KW-1133">Transmembrane helix</keyword>
<keyword evidence="1" id="KW-0812">Transmembrane</keyword>
<evidence type="ECO:0000256" key="1">
    <source>
        <dbReference type="SAM" id="Phobius"/>
    </source>
</evidence>
<sequence length="146" mass="15764">MYTHLDPSHPSASEQEHHWQAQEAAMQLEGANMHPADAGYQLIHRALQADEPGALSADFAAEVARRAQLSALPSLGGFERWLPVWALMPFVLAVLAFLAVVGMPPWAAWWAGADAGLRVALGWGVLSLLVVALGALPWERRLARAA</sequence>
<dbReference type="RefSeq" id="WP_377304620.1">
    <property type="nucleotide sequence ID" value="NZ_CP180191.1"/>
</dbReference>
<keyword evidence="3" id="KW-1185">Reference proteome</keyword>
<organism evidence="2 3">
    <name type="scientific">Piscinibacterium candidicorallinum</name>
    <dbReference type="NCBI Taxonomy" id="1793872"/>
    <lineage>
        <taxon>Bacteria</taxon>
        <taxon>Pseudomonadati</taxon>
        <taxon>Pseudomonadota</taxon>
        <taxon>Betaproteobacteria</taxon>
        <taxon>Burkholderiales</taxon>
        <taxon>Piscinibacterium</taxon>
    </lineage>
</organism>
<evidence type="ECO:0008006" key="4">
    <source>
        <dbReference type="Google" id="ProtNLM"/>
    </source>
</evidence>
<reference evidence="3" key="1">
    <citation type="journal article" date="2019" name="Int. J. Syst. Evol. Microbiol.">
        <title>The Global Catalogue of Microorganisms (GCM) 10K type strain sequencing project: providing services to taxonomists for standard genome sequencing and annotation.</title>
        <authorList>
            <consortium name="The Broad Institute Genomics Platform"/>
            <consortium name="The Broad Institute Genome Sequencing Center for Infectious Disease"/>
            <person name="Wu L."/>
            <person name="Ma J."/>
        </authorList>
    </citation>
    <scope>NUCLEOTIDE SEQUENCE [LARGE SCALE GENOMIC DNA]</scope>
    <source>
        <strain evidence="3">KCTC 52168</strain>
    </source>
</reference>
<name>A0ABV7H778_9BURK</name>
<feature type="transmembrane region" description="Helical" evidence="1">
    <location>
        <begin position="82"/>
        <end position="103"/>
    </location>
</feature>
<accession>A0ABV7H778</accession>
<evidence type="ECO:0000313" key="2">
    <source>
        <dbReference type="EMBL" id="MFC3148553.1"/>
    </source>
</evidence>